<dbReference type="GO" id="GO:0072686">
    <property type="term" value="C:mitotic spindle"/>
    <property type="evidence" value="ECO:0007669"/>
    <property type="project" value="TreeGrafter"/>
</dbReference>
<organism evidence="3 4">
    <name type="scientific">Drosophila hydei</name>
    <name type="common">Fruit fly</name>
    <dbReference type="NCBI Taxonomy" id="7224"/>
    <lineage>
        <taxon>Eukaryota</taxon>
        <taxon>Metazoa</taxon>
        <taxon>Ecdysozoa</taxon>
        <taxon>Arthropoda</taxon>
        <taxon>Hexapoda</taxon>
        <taxon>Insecta</taxon>
        <taxon>Pterygota</taxon>
        <taxon>Neoptera</taxon>
        <taxon>Endopterygota</taxon>
        <taxon>Diptera</taxon>
        <taxon>Brachycera</taxon>
        <taxon>Muscomorpha</taxon>
        <taxon>Ephydroidea</taxon>
        <taxon>Drosophilidae</taxon>
        <taxon>Drosophila</taxon>
    </lineage>
</organism>
<dbReference type="GO" id="GO:0000776">
    <property type="term" value="C:kinetochore"/>
    <property type="evidence" value="ECO:0007669"/>
    <property type="project" value="TreeGrafter"/>
</dbReference>
<dbReference type="GO" id="GO:0040001">
    <property type="term" value="P:establishment of mitotic spindle localization"/>
    <property type="evidence" value="ECO:0007669"/>
    <property type="project" value="TreeGrafter"/>
</dbReference>
<feature type="region of interest" description="Disordered" evidence="1">
    <location>
        <begin position="931"/>
        <end position="954"/>
    </location>
</feature>
<feature type="region of interest" description="Disordered" evidence="1">
    <location>
        <begin position="40"/>
        <end position="65"/>
    </location>
</feature>
<feature type="compositionally biased region" description="Low complexity" evidence="1">
    <location>
        <begin position="934"/>
        <end position="951"/>
    </location>
</feature>
<dbReference type="InterPro" id="IPR011989">
    <property type="entry name" value="ARM-like"/>
</dbReference>
<dbReference type="GO" id="GO:0005815">
    <property type="term" value="C:microtubule organizing center"/>
    <property type="evidence" value="ECO:0007669"/>
    <property type="project" value="TreeGrafter"/>
</dbReference>
<feature type="region of interest" description="Disordered" evidence="1">
    <location>
        <begin position="472"/>
        <end position="525"/>
    </location>
</feature>
<dbReference type="GO" id="GO:0005876">
    <property type="term" value="C:spindle microtubule"/>
    <property type="evidence" value="ECO:0007669"/>
    <property type="project" value="TreeGrafter"/>
</dbReference>
<dbReference type="GO" id="GO:0090307">
    <property type="term" value="P:mitotic spindle assembly"/>
    <property type="evidence" value="ECO:0007669"/>
    <property type="project" value="TreeGrafter"/>
</dbReference>
<feature type="region of interest" description="Disordered" evidence="1">
    <location>
        <begin position="1087"/>
        <end position="1112"/>
    </location>
</feature>
<dbReference type="GO" id="GO:0008017">
    <property type="term" value="F:microtubule binding"/>
    <property type="evidence" value="ECO:0007669"/>
    <property type="project" value="TreeGrafter"/>
</dbReference>
<dbReference type="OMA" id="ADVDWIC"/>
<feature type="compositionally biased region" description="Polar residues" evidence="1">
    <location>
        <begin position="1314"/>
        <end position="1323"/>
    </location>
</feature>
<evidence type="ECO:0000256" key="1">
    <source>
        <dbReference type="SAM" id="MobiDB-lite"/>
    </source>
</evidence>
<dbReference type="Gene3D" id="1.25.10.10">
    <property type="entry name" value="Leucine-rich Repeat Variant"/>
    <property type="match status" value="3"/>
</dbReference>
<dbReference type="GeneID" id="111595999"/>
<dbReference type="InterPro" id="IPR034085">
    <property type="entry name" value="TOG"/>
</dbReference>
<protein>
    <submittedName>
        <fullName evidence="4">Uncharacterized protein LOC111595999</fullName>
    </submittedName>
</protein>
<name>A0A6J2SSM5_DROHY</name>
<dbReference type="KEGG" id="dhe:111595999"/>
<dbReference type="GO" id="GO:0005881">
    <property type="term" value="C:cytoplasmic microtubule"/>
    <property type="evidence" value="ECO:0007669"/>
    <property type="project" value="TreeGrafter"/>
</dbReference>
<dbReference type="PANTHER" id="PTHR21567:SF88">
    <property type="entry name" value="TOG DOMAIN-CONTAINING PROTEIN"/>
    <property type="match status" value="1"/>
</dbReference>
<dbReference type="RefSeq" id="XP_030079232.1">
    <property type="nucleotide sequence ID" value="XM_030223372.1"/>
</dbReference>
<feature type="region of interest" description="Disordered" evidence="1">
    <location>
        <begin position="432"/>
        <end position="455"/>
    </location>
</feature>
<feature type="region of interest" description="Disordered" evidence="1">
    <location>
        <begin position="548"/>
        <end position="584"/>
    </location>
</feature>
<proteinExistence type="predicted"/>
<feature type="compositionally biased region" description="Polar residues" evidence="1">
    <location>
        <begin position="437"/>
        <end position="451"/>
    </location>
</feature>
<evidence type="ECO:0000259" key="2">
    <source>
        <dbReference type="SMART" id="SM01349"/>
    </source>
</evidence>
<feature type="compositionally biased region" description="Polar residues" evidence="1">
    <location>
        <begin position="566"/>
        <end position="575"/>
    </location>
</feature>
<accession>A0A6J2SSM5</accession>
<feature type="compositionally biased region" description="Polar residues" evidence="1">
    <location>
        <begin position="501"/>
        <end position="513"/>
    </location>
</feature>
<keyword evidence="3" id="KW-1185">Reference proteome</keyword>
<feature type="region of interest" description="Disordered" evidence="1">
    <location>
        <begin position="1280"/>
        <end position="1332"/>
    </location>
</feature>
<dbReference type="SMART" id="SM01349">
    <property type="entry name" value="TOG"/>
    <property type="match status" value="1"/>
</dbReference>
<evidence type="ECO:0000313" key="4">
    <source>
        <dbReference type="RefSeq" id="XP_030079232.1"/>
    </source>
</evidence>
<feature type="compositionally biased region" description="Polar residues" evidence="1">
    <location>
        <begin position="1093"/>
        <end position="1112"/>
    </location>
</feature>
<gene>
    <name evidence="4" type="primary">LOC111595999</name>
</gene>
<dbReference type="Proteomes" id="UP000504633">
    <property type="component" value="Unplaced"/>
</dbReference>
<sequence>MFFQRIFERKDTADNTALPGNGNNDAEETDTYQLGEANNVIGEDKDSNNNNNQANSSADSNKMQRRYEQTVTAVQLTSLWEHVLRTRRLPETICPAAMFTEFHERLQDPEWQVRQHALRVLVDVLMVMRSKADKHNMHFLIDLIKNLGHQAPTVRKGALDCLRVYLSETGVPEMVMLQILDTGLSQHSIYDERLGCGVLLSLPPLLQSILLTPQRHFIVKHVVERLVERLQRQQTQQEIILKVLAKISELLGVQEFEHYLNEVESVDGLSLFNQLCKIYGIFNKPNRAEGVNAGAWRALPREHTWRASNIAQDPKEVPHPEKGKVIMETEIKINDDTLTMRILEAETETEETDSPVLEATELVCRPLPAQPQREMDAGILQIISDSELEEMNETEIGTPFRGLKRVTFGGEVVKMRTPDSDAASSTHNIESTVADVNGQQTGKPQSSSSSVLEVPQQADNNEAFKMSALTLEIPSDNTKPLPRARSAQSPQRNKGFLKEQATPSTNAANSYASPSRDGSPAYRSCSISPAGSITASPKVPHKEIEVLHNLQRETDPSPRSMRRSESLTPPATATVVQAKPPPTPNNWEDLDIVNYKTIMDLRSGDWRNRLQGIAQLEIALSLSSNLVMVQPYLDSLLRTLLSSERNFEVAELKREVLVNLISRLPLDNLEERTLQILSGLCRQGNAGANRVCKALMQRLPAGTIVAKLTAPDYLHAKSSKFRDHALQMSIYSLMSFPGTCFDINILAAQVTYAALNRKRRVRQAALEVFSVLADIASVDEVLQIVAETVESTEAGPALLTAVKTRLSRLQLPIITTDGSVLYTFHKTDQAGRMRFGADVDWITQGEGSASPNAVKRRRQHLANRKRLLQESKDSEDMATQRFQMDENLHRHSFHSPPEALDMSRASNDFFKKKVYSTNANYMERRLGAKAYSESSMDGRSTDSTTTSCSSGSGSGSFIQLTPCNVAINRRLVRQNSRFPIMKRQTDFITNFMRNIERTPCQYSFEDTKDHPIVNHGLQKPQKQQGPKEPAAQKTFLEQNWLERTRAIARVKEIGNQDFNHQLESAPNRDVLNASKCKVKAETPIPVTTAIGPQASNHNGEGSPLSIKSTSYSQKSTASAKSYDVGKQTATHSAEMEATATNLETQFGELVVDDIEEETESPCQEPILKRNESVSSLQSKTESIKTQLEDATPQMSRAQSMKSLAIEEEIESANSFVVVEELQNELESTAVESASLHELPELTPNIGTLLPAVSRVSSSNKSEILQDDRAIQSRSISLDSLYRRRPNSKQDSLDISTSTTDNSSQTGSHLEHTNRLPSKTQHTPLKQKAKTSYLLRGQRRVSPVKQAIHMSQTELFPPTMSRFDKPREALIKTFDQLDSNNWEVNITGLKSMVRLIRYHADFLDSHMHMTSIQLTRSVRNLRSQVARAACQVATELFTLKCKSLELECDDLVCALLHRTADTNRFLRADATRALESMVDHVQPAKVLNILTSKGAQHQNAVVRTTTAKLMFRLVERLGCDRIYSMGRESRDKFFMVGANLLLEGSLETRSYAKSLFRALSEHGSYQRLLLEVIPPRVYRNVEKTLRSITR</sequence>
<dbReference type="SUPFAM" id="SSF48371">
    <property type="entry name" value="ARM repeat"/>
    <property type="match status" value="2"/>
</dbReference>
<dbReference type="OrthoDB" id="63891at2759"/>
<feature type="domain" description="TOG" evidence="2">
    <location>
        <begin position="1361"/>
        <end position="1586"/>
    </location>
</feature>
<evidence type="ECO:0000313" key="3">
    <source>
        <dbReference type="Proteomes" id="UP000504633"/>
    </source>
</evidence>
<feature type="compositionally biased region" description="Low complexity" evidence="1">
    <location>
        <begin position="48"/>
        <end position="61"/>
    </location>
</feature>
<feature type="compositionally biased region" description="Polar residues" evidence="1">
    <location>
        <begin position="1288"/>
        <end position="1307"/>
    </location>
</feature>
<dbReference type="PANTHER" id="PTHR21567">
    <property type="entry name" value="CLASP"/>
    <property type="match status" value="1"/>
</dbReference>
<dbReference type="GO" id="GO:0045180">
    <property type="term" value="C:basal cortex"/>
    <property type="evidence" value="ECO:0007669"/>
    <property type="project" value="TreeGrafter"/>
</dbReference>
<reference evidence="4" key="1">
    <citation type="submission" date="2025-08" db="UniProtKB">
        <authorList>
            <consortium name="RefSeq"/>
        </authorList>
    </citation>
    <scope>IDENTIFICATION</scope>
    <source>
        <strain evidence="4">15085-1641.00</strain>
        <tissue evidence="4">Whole body</tissue>
    </source>
</reference>
<dbReference type="InterPro" id="IPR016024">
    <property type="entry name" value="ARM-type_fold"/>
</dbReference>